<evidence type="ECO:0000313" key="2">
    <source>
        <dbReference type="Proteomes" id="UP001328107"/>
    </source>
</evidence>
<feature type="non-terminal residue" evidence="1">
    <location>
        <position position="1"/>
    </location>
</feature>
<evidence type="ECO:0000313" key="1">
    <source>
        <dbReference type="EMBL" id="GMR58508.1"/>
    </source>
</evidence>
<dbReference type="EMBL" id="BTRK01000006">
    <property type="protein sequence ID" value="GMR58508.1"/>
    <property type="molecule type" value="Genomic_DNA"/>
</dbReference>
<comment type="caution">
    <text evidence="1">The sequence shown here is derived from an EMBL/GenBank/DDBJ whole genome shotgun (WGS) entry which is preliminary data.</text>
</comment>
<dbReference type="AlphaFoldDB" id="A0AAN5D8K8"/>
<proteinExistence type="predicted"/>
<protein>
    <submittedName>
        <fullName evidence="1">Uncharacterized protein</fullName>
    </submittedName>
</protein>
<accession>A0AAN5D8K8</accession>
<dbReference type="Proteomes" id="UP001328107">
    <property type="component" value="Unassembled WGS sequence"/>
</dbReference>
<reference evidence="2" key="1">
    <citation type="submission" date="2022-10" db="EMBL/GenBank/DDBJ databases">
        <title>Genome assembly of Pristionchus species.</title>
        <authorList>
            <person name="Yoshida K."/>
            <person name="Sommer R.J."/>
        </authorList>
    </citation>
    <scope>NUCLEOTIDE SEQUENCE [LARGE SCALE GENOMIC DNA]</scope>
    <source>
        <strain evidence="2">RS5460</strain>
    </source>
</reference>
<organism evidence="1 2">
    <name type="scientific">Pristionchus mayeri</name>
    <dbReference type="NCBI Taxonomy" id="1317129"/>
    <lineage>
        <taxon>Eukaryota</taxon>
        <taxon>Metazoa</taxon>
        <taxon>Ecdysozoa</taxon>
        <taxon>Nematoda</taxon>
        <taxon>Chromadorea</taxon>
        <taxon>Rhabditida</taxon>
        <taxon>Rhabditina</taxon>
        <taxon>Diplogasteromorpha</taxon>
        <taxon>Diplogasteroidea</taxon>
        <taxon>Neodiplogasteridae</taxon>
        <taxon>Pristionchus</taxon>
    </lineage>
</organism>
<name>A0AAN5D8K8_9BILA</name>
<gene>
    <name evidence="1" type="ORF">PMAYCL1PPCAC_28703</name>
</gene>
<keyword evidence="2" id="KW-1185">Reference proteome</keyword>
<sequence>EEKKKEEEEEPIPEGDPDMVDLEWDFFINMKDKPNALVANYLPELKRRYNITERRSKATEKLLVDLHPADRSNAEDRQEILGELLDKIDQALDIIDEHENRTIPFGHRTHLEARLLKAMNAEMDAIHRIVERFDVIGDDRDAAMNEREGLRYEIRFLDMMYTEIHECFLKSFLEMEW</sequence>